<evidence type="ECO:0000256" key="1">
    <source>
        <dbReference type="ARBA" id="ARBA00004141"/>
    </source>
</evidence>
<sequence length="115" mass="13046">SVSSICLVLTICCLTVAIRAIKRSRGQLLKKVHLHLCVCLVSSEVVLMLGLEATDDNIVCKMIAALLHYFFLATFMWSFIEAFKPYLMLSKVFTSFNKMKYFMMVGYGFPLVFVS</sequence>
<feature type="signal peptide" evidence="6">
    <location>
        <begin position="1"/>
        <end position="20"/>
    </location>
</feature>
<comment type="subcellular location">
    <subcellularLocation>
        <location evidence="1">Membrane</location>
        <topology evidence="1">Multi-pass membrane protein</topology>
    </subcellularLocation>
</comment>
<name>A0AAW0WD67_CHEQU</name>
<evidence type="ECO:0000256" key="6">
    <source>
        <dbReference type="SAM" id="SignalP"/>
    </source>
</evidence>
<evidence type="ECO:0000256" key="2">
    <source>
        <dbReference type="ARBA" id="ARBA00022692"/>
    </source>
</evidence>
<evidence type="ECO:0000313" key="8">
    <source>
        <dbReference type="EMBL" id="KAK8728975.1"/>
    </source>
</evidence>
<keyword evidence="3 5" id="KW-1133">Transmembrane helix</keyword>
<organism evidence="8 9">
    <name type="scientific">Cherax quadricarinatus</name>
    <name type="common">Australian red claw crayfish</name>
    <dbReference type="NCBI Taxonomy" id="27406"/>
    <lineage>
        <taxon>Eukaryota</taxon>
        <taxon>Metazoa</taxon>
        <taxon>Ecdysozoa</taxon>
        <taxon>Arthropoda</taxon>
        <taxon>Crustacea</taxon>
        <taxon>Multicrustacea</taxon>
        <taxon>Malacostraca</taxon>
        <taxon>Eumalacostraca</taxon>
        <taxon>Eucarida</taxon>
        <taxon>Decapoda</taxon>
        <taxon>Pleocyemata</taxon>
        <taxon>Astacidea</taxon>
        <taxon>Parastacoidea</taxon>
        <taxon>Parastacidae</taxon>
        <taxon>Cherax</taxon>
    </lineage>
</organism>
<feature type="chain" id="PRO_5043777151" description="G-protein coupled receptors family 2 profile 2 domain-containing protein" evidence="6">
    <location>
        <begin position="21"/>
        <end position="115"/>
    </location>
</feature>
<dbReference type="PANTHER" id="PTHR12011">
    <property type="entry name" value="ADHESION G-PROTEIN COUPLED RECEPTOR"/>
    <property type="match status" value="1"/>
</dbReference>
<gene>
    <name evidence="8" type="ORF">OTU49_008910</name>
</gene>
<comment type="caution">
    <text evidence="8">The sequence shown here is derived from an EMBL/GenBank/DDBJ whole genome shotgun (WGS) entry which is preliminary data.</text>
</comment>
<dbReference type="GO" id="GO:0007166">
    <property type="term" value="P:cell surface receptor signaling pathway"/>
    <property type="evidence" value="ECO:0007669"/>
    <property type="project" value="InterPro"/>
</dbReference>
<dbReference type="PANTHER" id="PTHR12011:SF347">
    <property type="entry name" value="FI21270P1-RELATED"/>
    <property type="match status" value="1"/>
</dbReference>
<dbReference type="GO" id="GO:0005886">
    <property type="term" value="C:plasma membrane"/>
    <property type="evidence" value="ECO:0007669"/>
    <property type="project" value="TreeGrafter"/>
</dbReference>
<keyword evidence="4 5" id="KW-0472">Membrane</keyword>
<evidence type="ECO:0000256" key="3">
    <source>
        <dbReference type="ARBA" id="ARBA00022989"/>
    </source>
</evidence>
<keyword evidence="6" id="KW-0732">Signal</keyword>
<proteinExistence type="predicted"/>
<feature type="non-terminal residue" evidence="8">
    <location>
        <position position="115"/>
    </location>
</feature>
<evidence type="ECO:0000313" key="9">
    <source>
        <dbReference type="Proteomes" id="UP001445076"/>
    </source>
</evidence>
<keyword evidence="9" id="KW-1185">Reference proteome</keyword>
<dbReference type="GO" id="GO:0004930">
    <property type="term" value="F:G protein-coupled receptor activity"/>
    <property type="evidence" value="ECO:0007669"/>
    <property type="project" value="InterPro"/>
</dbReference>
<evidence type="ECO:0000259" key="7">
    <source>
        <dbReference type="PROSITE" id="PS50261"/>
    </source>
</evidence>
<protein>
    <recommendedName>
        <fullName evidence="7">G-protein coupled receptors family 2 profile 2 domain-containing protein</fullName>
    </recommendedName>
</protein>
<feature type="domain" description="G-protein coupled receptors family 2 profile 2" evidence="7">
    <location>
        <begin position="1"/>
        <end position="115"/>
    </location>
</feature>
<dbReference type="AlphaFoldDB" id="A0AAW0WD67"/>
<feature type="transmembrane region" description="Helical" evidence="5">
    <location>
        <begin position="58"/>
        <end position="79"/>
    </location>
</feature>
<dbReference type="Proteomes" id="UP001445076">
    <property type="component" value="Unassembled WGS sequence"/>
</dbReference>
<dbReference type="PROSITE" id="PS50261">
    <property type="entry name" value="G_PROTEIN_RECEP_F2_4"/>
    <property type="match status" value="1"/>
</dbReference>
<dbReference type="InterPro" id="IPR017981">
    <property type="entry name" value="GPCR_2-like_7TM"/>
</dbReference>
<dbReference type="Pfam" id="PF00002">
    <property type="entry name" value="7tm_2"/>
    <property type="match status" value="1"/>
</dbReference>
<accession>A0AAW0WD67</accession>
<dbReference type="Gene3D" id="1.20.1070.10">
    <property type="entry name" value="Rhodopsin 7-helix transmembrane proteins"/>
    <property type="match status" value="1"/>
</dbReference>
<keyword evidence="2 5" id="KW-0812">Transmembrane</keyword>
<evidence type="ECO:0000256" key="5">
    <source>
        <dbReference type="SAM" id="Phobius"/>
    </source>
</evidence>
<dbReference type="InterPro" id="IPR000832">
    <property type="entry name" value="GPCR_2_secretin-like"/>
</dbReference>
<reference evidence="8 9" key="1">
    <citation type="journal article" date="2024" name="BMC Genomics">
        <title>Genome assembly of redclaw crayfish (Cherax quadricarinatus) provides insights into its immune adaptation and hypoxia tolerance.</title>
        <authorList>
            <person name="Liu Z."/>
            <person name="Zheng J."/>
            <person name="Li H."/>
            <person name="Fang K."/>
            <person name="Wang S."/>
            <person name="He J."/>
            <person name="Zhou D."/>
            <person name="Weng S."/>
            <person name="Chi M."/>
            <person name="Gu Z."/>
            <person name="He J."/>
            <person name="Li F."/>
            <person name="Wang M."/>
        </authorList>
    </citation>
    <scope>NUCLEOTIDE SEQUENCE [LARGE SCALE GENOMIC DNA]</scope>
    <source>
        <strain evidence="8">ZL_2023a</strain>
    </source>
</reference>
<evidence type="ECO:0000256" key="4">
    <source>
        <dbReference type="ARBA" id="ARBA00023136"/>
    </source>
</evidence>
<dbReference type="EMBL" id="JARKIK010000069">
    <property type="protein sequence ID" value="KAK8728975.1"/>
    <property type="molecule type" value="Genomic_DNA"/>
</dbReference>
<feature type="non-terminal residue" evidence="8">
    <location>
        <position position="1"/>
    </location>
</feature>